<dbReference type="InterPro" id="IPR029030">
    <property type="entry name" value="Caspase-like_dom_sf"/>
</dbReference>
<keyword evidence="6" id="KW-1185">Reference proteome</keyword>
<dbReference type="Pfam" id="PF01364">
    <property type="entry name" value="Peptidase_C25"/>
    <property type="match status" value="1"/>
</dbReference>
<proteinExistence type="predicted"/>
<evidence type="ECO:0000259" key="3">
    <source>
        <dbReference type="Pfam" id="PF08126"/>
    </source>
</evidence>
<gene>
    <name evidence="5" type="ORF">ACFL6M_06355</name>
</gene>
<evidence type="ECO:0000259" key="2">
    <source>
        <dbReference type="Pfam" id="PF01364"/>
    </source>
</evidence>
<dbReference type="InterPro" id="IPR001769">
    <property type="entry name" value="Gingipain"/>
</dbReference>
<name>A0ABV6YM02_UNCEI</name>
<dbReference type="InterPro" id="IPR039448">
    <property type="entry name" value="Beta_helix"/>
</dbReference>
<feature type="domain" description="Right handed beta helix" evidence="4">
    <location>
        <begin position="1144"/>
        <end position="1298"/>
    </location>
</feature>
<keyword evidence="1" id="KW-0732">Signal</keyword>
<dbReference type="Gene3D" id="3.40.50.10390">
    <property type="entry name" value="Gingipain r, domain 1"/>
    <property type="match status" value="1"/>
</dbReference>
<dbReference type="InterPro" id="IPR011050">
    <property type="entry name" value="Pectin_lyase_fold/virulence"/>
</dbReference>
<dbReference type="PANTHER" id="PTHR11319">
    <property type="entry name" value="G PROTEIN-COUPLED RECEPTOR-RELATED"/>
    <property type="match status" value="1"/>
</dbReference>
<dbReference type="Proteomes" id="UP001593833">
    <property type="component" value="Unassembled WGS sequence"/>
</dbReference>
<evidence type="ECO:0000313" key="5">
    <source>
        <dbReference type="EMBL" id="MFC1573204.1"/>
    </source>
</evidence>
<dbReference type="Gene3D" id="2.60.40.10">
    <property type="entry name" value="Immunoglobulins"/>
    <property type="match status" value="1"/>
</dbReference>
<evidence type="ECO:0000313" key="6">
    <source>
        <dbReference type="Proteomes" id="UP001593833"/>
    </source>
</evidence>
<feature type="non-terminal residue" evidence="5">
    <location>
        <position position="1321"/>
    </location>
</feature>
<evidence type="ECO:0000256" key="1">
    <source>
        <dbReference type="ARBA" id="ARBA00022729"/>
    </source>
</evidence>
<dbReference type="Gene3D" id="2.160.20.10">
    <property type="entry name" value="Single-stranded right-handed beta-helix, Pectin lyase-like"/>
    <property type="match status" value="2"/>
</dbReference>
<evidence type="ECO:0000259" key="4">
    <source>
        <dbReference type="Pfam" id="PF13229"/>
    </source>
</evidence>
<dbReference type="InterPro" id="IPR013783">
    <property type="entry name" value="Ig-like_fold"/>
</dbReference>
<dbReference type="InterPro" id="IPR029031">
    <property type="entry name" value="Gingipain_N_sf"/>
</dbReference>
<reference evidence="5 6" key="1">
    <citation type="submission" date="2024-09" db="EMBL/GenBank/DDBJ databases">
        <authorList>
            <person name="D'Angelo T."/>
        </authorList>
    </citation>
    <scope>NUCLEOTIDE SEQUENCE [LARGE SCALE GENOMIC DNA]</scope>
    <source>
        <strain evidence="5">SAG AM-320-E07</strain>
    </source>
</reference>
<dbReference type="InterPro" id="IPR038490">
    <property type="entry name" value="Gingipain_propep_sf"/>
</dbReference>
<feature type="domain" description="Gingipain" evidence="2">
    <location>
        <begin position="249"/>
        <end position="633"/>
    </location>
</feature>
<dbReference type="SUPFAM" id="SSF52129">
    <property type="entry name" value="Caspase-like"/>
    <property type="match status" value="1"/>
</dbReference>
<feature type="domain" description="Right handed beta helix" evidence="4">
    <location>
        <begin position="830"/>
        <end position="985"/>
    </location>
</feature>
<dbReference type="InterPro" id="IPR012600">
    <property type="entry name" value="Propeptide_C25"/>
</dbReference>
<organism evidence="5 6">
    <name type="scientific">Eiseniibacteriota bacterium</name>
    <dbReference type="NCBI Taxonomy" id="2212470"/>
    <lineage>
        <taxon>Bacteria</taxon>
        <taxon>Candidatus Eiseniibacteriota</taxon>
    </lineage>
</organism>
<dbReference type="EMBL" id="JBHPKH010000095">
    <property type="protein sequence ID" value="MFC1573204.1"/>
    <property type="molecule type" value="Genomic_DNA"/>
</dbReference>
<dbReference type="Gene3D" id="3.40.50.1460">
    <property type="match status" value="1"/>
</dbReference>
<dbReference type="Pfam" id="PF08126">
    <property type="entry name" value="Propeptide_C25"/>
    <property type="match status" value="1"/>
</dbReference>
<dbReference type="Pfam" id="PF13229">
    <property type="entry name" value="Beta_helix"/>
    <property type="match status" value="2"/>
</dbReference>
<dbReference type="SUPFAM" id="SSF51126">
    <property type="entry name" value="Pectin lyase-like"/>
    <property type="match status" value="2"/>
</dbReference>
<accession>A0ABV6YM02</accession>
<comment type="caution">
    <text evidence="5">The sequence shown here is derived from an EMBL/GenBank/DDBJ whole genome shotgun (WGS) entry which is preliminary data.</text>
</comment>
<feature type="domain" description="Gingipain propeptide" evidence="3">
    <location>
        <begin position="45"/>
        <end position="203"/>
    </location>
</feature>
<protein>
    <submittedName>
        <fullName evidence="5">C25 family cysteine peptidase</fullName>
    </submittedName>
</protein>
<dbReference type="InterPro" id="IPR012334">
    <property type="entry name" value="Pectin_lyas_fold"/>
</dbReference>
<dbReference type="PANTHER" id="PTHR11319:SF35">
    <property type="entry name" value="OUTER MEMBRANE PROTEIN PMPC-RELATED"/>
    <property type="match status" value="1"/>
</dbReference>
<dbReference type="Gene3D" id="2.60.40.3800">
    <property type="match status" value="1"/>
</dbReference>
<sequence length="1321" mass="140680">MEVSNSPRGAVRLSILLLAMLVVTASAQAGAIRLQQNIDAAGLRLESQDPTGVEIHYAMDRFAIDPLVADGRSMHSVRLPGSLLPNNPGAPNLPGMGRIVAIPAGASVSIDIVSVETQTYTGLDIAPARPIQKETDPLVLRYEKDPAIYGRNEYYPTSPVLVSAPWKMRGVDVVSVGITPFQYNPESKELIVYTNLDIRLDFEGGSGQFGEDRLRSRFWEPMLREHLFNYDALPPVDLNRAGRGFGWEYVILCPDEPSFITWADSLKTWRIKQGISTEVFTTTDIGGSSQGIVEAFLDHAYLVWEVPPTAFLILGDHPDGGLPGIPAPTWNDYCLSDNVYADVDGDDLPDMVSGRITASTFLQLERIIGKMLSYEREPYTDPGFYDQPLLAGGWQDDRWFILCSEIVHGFFSNVLGKSPTREYAIYSGDPDSVWSTNENTELVLDYFGPDSLGYVPATCEHLQDWDADSIGVSAAINAGTFLVLHRDHGEVEGWGEPVYRNSNIVGLTNDMFPFVLSINCCSGKFDNPTGPSFAEKFHRVPSGKGALGLIAATETSYSFVNDAFTWGIFDSMWPEFDPYYGGADSTGLTSLRTAFAHTSGKYYLESHDWPYNPQKKVHTYHLFHHHGDAFMRLYSEIPESLDVVHAEYLAFEDTTFSVQADSNAIIALTLDGEIVDVRNATGGVNSFTVPPQTTEGTLFVTVTAPNYFRYEAAVPIVPPIFYLAADGSGDVPTIQAAIDSCVYDGSSIRLANGIYIGEGNRDLDFGGKRLLLTSLSGDRDSCIIDCEGDVVNQRRGFHFHSDEDTTSIVQALTIQNGFVADSLDQIGGGAILCRGASPRIVDCVFRNNTAILGGALACSSATPQLSQCLFTENVADSLGGGVFLTESSPSMEFCVLDSNTAAWGGAIALEASSPEITNCTLAHNAAANAGAGLYCSDSSPTVERCLIAFSPSGEGVACSGISDPVFTCCDVFGNAGGDGLCGTDGGDNISAHPRFCDADSPELTLGSNSPCAVANSPCGELIGAGDVGCGDVELIVVVNPEGTGDYVDIQTAIDDVHEDYTIALTNGIFTGEGNRDLDFGGKRLLLTSLSGERDSCIIDCQGDSLNLCRGFHFQSGEDSTTVVQALTIQNGFVTDDLGQSSGGAILCRGASPRIVDCVFRNNTAILGGALACSSATPQLSQCLFTENAADSLGGGAFLIESSPSMEFCILDSNTAAWGGAIALEASSPEITNCTLAHNAAANAGAGLYCSDSSPTVERCLIAFSPSGEGVACSGISDPVFTCCDVFGNVGGNALCGTNGGDNIASHPRFCDADNPELTLGS</sequence>